<protein>
    <recommendedName>
        <fullName evidence="3">Hexosyltransferase</fullName>
    </recommendedName>
</protein>
<evidence type="ECO:0000313" key="1">
    <source>
        <dbReference type="EMBL" id="KAF3496098.1"/>
    </source>
</evidence>
<comment type="caution">
    <text evidence="1">The sequence shown here is derived from an EMBL/GenBank/DDBJ whole genome shotgun (WGS) entry which is preliminary data.</text>
</comment>
<proteinExistence type="predicted"/>
<accession>A0ABQ7AER2</accession>
<dbReference type="Proteomes" id="UP000266723">
    <property type="component" value="Unassembled WGS sequence"/>
</dbReference>
<evidence type="ECO:0008006" key="3">
    <source>
        <dbReference type="Google" id="ProtNLM"/>
    </source>
</evidence>
<reference evidence="1 2" key="1">
    <citation type="journal article" date="2020" name="BMC Genomics">
        <title>Intraspecific diversification of the crop wild relative Brassica cretica Lam. using demographic model selection.</title>
        <authorList>
            <person name="Kioukis A."/>
            <person name="Michalopoulou V.A."/>
            <person name="Briers L."/>
            <person name="Pirintsos S."/>
            <person name="Studholme D.J."/>
            <person name="Pavlidis P."/>
            <person name="Sarris P.F."/>
        </authorList>
    </citation>
    <scope>NUCLEOTIDE SEQUENCE [LARGE SCALE GENOMIC DNA]</scope>
    <source>
        <strain evidence="2">cv. PFS-1207/04</strain>
    </source>
</reference>
<gene>
    <name evidence="1" type="ORF">DY000_02055558</name>
</gene>
<sequence>MSCVNQYFSIVFINGIAETELQKKEFQETSLQVDDAFNNNHSNTDTDNAGDKKLSEAWRHSKHIVIGFLSKPSRSSNPVVKGLSIRKDL</sequence>
<evidence type="ECO:0000313" key="2">
    <source>
        <dbReference type="Proteomes" id="UP000266723"/>
    </source>
</evidence>
<organism evidence="1 2">
    <name type="scientific">Brassica cretica</name>
    <name type="common">Mustard</name>
    <dbReference type="NCBI Taxonomy" id="69181"/>
    <lineage>
        <taxon>Eukaryota</taxon>
        <taxon>Viridiplantae</taxon>
        <taxon>Streptophyta</taxon>
        <taxon>Embryophyta</taxon>
        <taxon>Tracheophyta</taxon>
        <taxon>Spermatophyta</taxon>
        <taxon>Magnoliopsida</taxon>
        <taxon>eudicotyledons</taxon>
        <taxon>Gunneridae</taxon>
        <taxon>Pentapetalae</taxon>
        <taxon>rosids</taxon>
        <taxon>malvids</taxon>
        <taxon>Brassicales</taxon>
        <taxon>Brassicaceae</taxon>
        <taxon>Brassiceae</taxon>
        <taxon>Brassica</taxon>
    </lineage>
</organism>
<keyword evidence="2" id="KW-1185">Reference proteome</keyword>
<name>A0ABQ7AER2_BRACR</name>
<dbReference type="EMBL" id="QGKV02002055">
    <property type="protein sequence ID" value="KAF3496098.1"/>
    <property type="molecule type" value="Genomic_DNA"/>
</dbReference>